<feature type="domain" description="SpoVT-AbrB" evidence="2">
    <location>
        <begin position="7"/>
        <end position="52"/>
    </location>
</feature>
<evidence type="ECO:0000259" key="2">
    <source>
        <dbReference type="PROSITE" id="PS51740"/>
    </source>
</evidence>
<dbReference type="SMART" id="SM00966">
    <property type="entry name" value="SpoVT_AbrB"/>
    <property type="match status" value="1"/>
</dbReference>
<reference evidence="4" key="1">
    <citation type="submission" date="2019-02" db="EMBL/GenBank/DDBJ databases">
        <authorList>
            <person name="Gruber-Vodicka R. H."/>
            <person name="Seah K. B. B."/>
        </authorList>
    </citation>
    <scope>NUCLEOTIDE SEQUENCE</scope>
    <source>
        <strain evidence="4">BECK_BZ106</strain>
        <strain evidence="3">BECK_BZ15</strain>
    </source>
</reference>
<evidence type="ECO:0000256" key="1">
    <source>
        <dbReference type="PROSITE-ProRule" id="PRU01076"/>
    </source>
</evidence>
<name>A0A450TEV6_9GAMM</name>
<dbReference type="InterPro" id="IPR007159">
    <property type="entry name" value="SpoVT-AbrB_dom"/>
</dbReference>
<gene>
    <name evidence="3" type="ORF">BECKFW1821A_GA0114235_105715</name>
    <name evidence="4" type="ORF">BECKFW1821B_GA0114236_110511</name>
</gene>
<sequence>MISNAHSNEVQVGAQGRLVIPAPLRKTLNLHQGDRLVARQEGESLVLERREAVIKRLQGLFAHIPRDVSLVDELIADRRKEAAREAHKG</sequence>
<keyword evidence="1" id="KW-0238">DNA-binding</keyword>
<dbReference type="Pfam" id="PF04014">
    <property type="entry name" value="MazE_antitoxin"/>
    <property type="match status" value="1"/>
</dbReference>
<evidence type="ECO:0000313" key="3">
    <source>
        <dbReference type="EMBL" id="VFJ55920.1"/>
    </source>
</evidence>
<accession>A0A450TEV6</accession>
<dbReference type="NCBIfam" id="TIGR01439">
    <property type="entry name" value="lp_hng_hel_AbrB"/>
    <property type="match status" value="1"/>
</dbReference>
<proteinExistence type="predicted"/>
<dbReference type="Gene3D" id="2.10.260.10">
    <property type="match status" value="1"/>
</dbReference>
<dbReference type="GO" id="GO:0003677">
    <property type="term" value="F:DNA binding"/>
    <property type="evidence" value="ECO:0007669"/>
    <property type="project" value="UniProtKB-UniRule"/>
</dbReference>
<dbReference type="AlphaFoldDB" id="A0A450TEV6"/>
<organism evidence="4">
    <name type="scientific">Candidatus Kentrum sp. FW</name>
    <dbReference type="NCBI Taxonomy" id="2126338"/>
    <lineage>
        <taxon>Bacteria</taxon>
        <taxon>Pseudomonadati</taxon>
        <taxon>Pseudomonadota</taxon>
        <taxon>Gammaproteobacteria</taxon>
        <taxon>Candidatus Kentrum</taxon>
    </lineage>
</organism>
<dbReference type="EMBL" id="CAADFD010000105">
    <property type="protein sequence ID" value="VFJ65576.1"/>
    <property type="molecule type" value="Genomic_DNA"/>
</dbReference>
<protein>
    <submittedName>
        <fullName evidence="4">Looped-hinge helix DNA binding domain-containing protein, AbrB family</fullName>
    </submittedName>
</protein>
<dbReference type="EMBL" id="CAADEW010000057">
    <property type="protein sequence ID" value="VFJ55920.1"/>
    <property type="molecule type" value="Genomic_DNA"/>
</dbReference>
<dbReference type="SUPFAM" id="SSF89447">
    <property type="entry name" value="AbrB/MazE/MraZ-like"/>
    <property type="match status" value="1"/>
</dbReference>
<dbReference type="PROSITE" id="PS51740">
    <property type="entry name" value="SPOVT_ABRB"/>
    <property type="match status" value="1"/>
</dbReference>
<evidence type="ECO:0000313" key="4">
    <source>
        <dbReference type="EMBL" id="VFJ65576.1"/>
    </source>
</evidence>
<dbReference type="InterPro" id="IPR037914">
    <property type="entry name" value="SpoVT-AbrB_sf"/>
</dbReference>